<proteinExistence type="predicted"/>
<comment type="caution">
    <text evidence="1">The sequence shown here is derived from an EMBL/GenBank/DDBJ whole genome shotgun (WGS) entry which is preliminary data.</text>
</comment>
<organism evidence="1 2">
    <name type="scientific">Bacillus thuringiensis serovar navarrensis</name>
    <dbReference type="NCBI Taxonomy" id="339658"/>
    <lineage>
        <taxon>Bacteria</taxon>
        <taxon>Bacillati</taxon>
        <taxon>Bacillota</taxon>
        <taxon>Bacilli</taxon>
        <taxon>Bacillales</taxon>
        <taxon>Bacillaceae</taxon>
        <taxon>Bacillus</taxon>
        <taxon>Bacillus cereus group</taxon>
    </lineage>
</organism>
<name>A0A2C9YPQ0_BACTU</name>
<dbReference type="EMBL" id="NFDG01000018">
    <property type="protein sequence ID" value="OTY29540.1"/>
    <property type="molecule type" value="Genomic_DNA"/>
</dbReference>
<accession>A0A2C9YPQ0</accession>
<dbReference type="RefSeq" id="WP_088030874.1">
    <property type="nucleotide sequence ID" value="NZ_NFDG01000018.1"/>
</dbReference>
<dbReference type="Pfam" id="PF13062">
    <property type="entry name" value="DUF3924"/>
    <property type="match status" value="1"/>
</dbReference>
<protein>
    <submittedName>
        <fullName evidence="1">DUF3924 domain-containing protein</fullName>
    </submittedName>
</protein>
<dbReference type="InterPro" id="IPR025038">
    <property type="entry name" value="DUF3924"/>
</dbReference>
<evidence type="ECO:0000313" key="1">
    <source>
        <dbReference type="EMBL" id="OTY29540.1"/>
    </source>
</evidence>
<gene>
    <name evidence="1" type="ORF">BK732_01945</name>
</gene>
<sequence length="71" mass="8043">MNTLTIELPKETAEKLDLLKKSYEKKTGATISESTLVQTLISKEFIQAITPFDLQQIINGKEQQYEVTPKS</sequence>
<evidence type="ECO:0000313" key="2">
    <source>
        <dbReference type="Proteomes" id="UP000194860"/>
    </source>
</evidence>
<dbReference type="Proteomes" id="UP000194860">
    <property type="component" value="Unassembled WGS sequence"/>
</dbReference>
<dbReference type="AlphaFoldDB" id="A0A2C9YPQ0"/>
<reference evidence="1 2" key="1">
    <citation type="submission" date="2016-10" db="EMBL/GenBank/DDBJ databases">
        <title>Comparative genomics of Bacillus thuringiensis reveals a path to pathogens against multiple invertebrate hosts.</title>
        <authorList>
            <person name="Zheng J."/>
            <person name="Gao Q."/>
            <person name="Liu H."/>
            <person name="Peng D."/>
            <person name="Ruan L."/>
            <person name="Sun M."/>
        </authorList>
    </citation>
    <scope>NUCLEOTIDE SEQUENCE [LARGE SCALE GENOMIC DNA]</scope>
    <source>
        <strain evidence="1">BGSC 4BM1</strain>
    </source>
</reference>